<name>A0AA49JCS5_9BACT</name>
<protein>
    <submittedName>
        <fullName evidence="1">Uncharacterized protein</fullName>
    </submittedName>
</protein>
<sequence>MSVLLKPIYVIELPDNPNIYVQRILISTRLEIDANRNPEIFNVPSQEIPFQYYPEKGKDGEGKRFLFSKLREMAFRNESNQEDKIHIQAIANIFDYLSNPNEEIKLHIFPYFGFEATDENLIEYKKNPSSLFNFKDVTIKGVTKMKVVKFSDVEISPTPTKRDGYAEFNKTDFPIPVKKFLKRREELTEQELIAINNYLSQ</sequence>
<accession>A0AA49JCS5</accession>
<organism evidence="1">
    <name type="scientific">Roseihalotalea indica</name>
    <dbReference type="NCBI Taxonomy" id="2867963"/>
    <lineage>
        <taxon>Bacteria</taxon>
        <taxon>Pseudomonadati</taxon>
        <taxon>Bacteroidota</taxon>
        <taxon>Cytophagia</taxon>
        <taxon>Cytophagales</taxon>
        <taxon>Catalimonadaceae</taxon>
        <taxon>Roseihalotalea</taxon>
    </lineage>
</organism>
<gene>
    <name evidence="1" type="ORF">K4G66_21985</name>
</gene>
<reference evidence="1" key="1">
    <citation type="journal article" date="2023" name="Comput. Struct. Biotechnol. J.">
        <title>Discovery of a novel marine Bacteroidetes with a rich repertoire of carbohydrate-active enzymes.</title>
        <authorList>
            <person name="Chen B."/>
            <person name="Liu G."/>
            <person name="Chen Q."/>
            <person name="Wang H."/>
            <person name="Liu L."/>
            <person name="Tang K."/>
        </authorList>
    </citation>
    <scope>NUCLEOTIDE SEQUENCE</scope>
    <source>
        <strain evidence="1">TK19036</strain>
    </source>
</reference>
<dbReference type="EMBL" id="CP120682">
    <property type="protein sequence ID" value="WKN35051.1"/>
    <property type="molecule type" value="Genomic_DNA"/>
</dbReference>
<evidence type="ECO:0000313" key="1">
    <source>
        <dbReference type="EMBL" id="WKN35051.1"/>
    </source>
</evidence>
<reference evidence="1" key="2">
    <citation type="journal article" date="2024" name="Antonie Van Leeuwenhoek">
        <title>Roseihalotalea indica gen. nov., sp. nov., a halophilic Bacteroidetes from mesopelagic Southwest Indian Ocean with higher carbohydrate metabolic potential.</title>
        <authorList>
            <person name="Chen B."/>
            <person name="Zhang M."/>
            <person name="Lin D."/>
            <person name="Ye J."/>
            <person name="Tang K."/>
        </authorList>
    </citation>
    <scope>NUCLEOTIDE SEQUENCE</scope>
    <source>
        <strain evidence="1">TK19036</strain>
    </source>
</reference>
<dbReference type="AlphaFoldDB" id="A0AA49JCS5"/>
<proteinExistence type="predicted"/>